<evidence type="ECO:0000313" key="1">
    <source>
        <dbReference type="EMBL" id="CDX54541.1"/>
    </source>
</evidence>
<dbReference type="Gene3D" id="3.40.50.150">
    <property type="entry name" value="Vaccinia Virus protein VP39"/>
    <property type="match status" value="1"/>
</dbReference>
<gene>
    <name evidence="1" type="ORF">MPL1032_190142</name>
</gene>
<name>A0A0K2VUW0_MESPL</name>
<accession>A0A0K2VUW0</accession>
<dbReference type="InterPro" id="IPR029063">
    <property type="entry name" value="SAM-dependent_MTases_sf"/>
</dbReference>
<evidence type="ECO:0008006" key="3">
    <source>
        <dbReference type="Google" id="ProtNLM"/>
    </source>
</evidence>
<dbReference type="SUPFAM" id="SSF53335">
    <property type="entry name" value="S-adenosyl-L-methionine-dependent methyltransferases"/>
    <property type="match status" value="1"/>
</dbReference>
<protein>
    <recommendedName>
        <fullName evidence="3">DNA (cytosine-5-)-methyltransferase</fullName>
    </recommendedName>
</protein>
<sequence length="232" mass="25765">MKALDLFCCAGGAAMGLHRAGFEVVGVDVRPQPRYPFEFHQADALTYPLNGFDFIWASPPCQAHSSISRVSGRQEHHVDRIEETRARLKASGLPWVMENVVGAPLRDPFMLCGTMFGLQTSCGAELRRHRIFEANWFIGLQPQCQHGESVVGVYGGHAHDRKRKTITVTGSTPQQNVIRNRSRLTFPVSEAKLAMGIDWMTMAELSQAIPPAYSEFIGRAALAWIKSQREAA</sequence>
<organism evidence="1 2">
    <name type="scientific">Mesorhizobium plurifarium</name>
    <dbReference type="NCBI Taxonomy" id="69974"/>
    <lineage>
        <taxon>Bacteria</taxon>
        <taxon>Pseudomonadati</taxon>
        <taxon>Pseudomonadota</taxon>
        <taxon>Alphaproteobacteria</taxon>
        <taxon>Hyphomicrobiales</taxon>
        <taxon>Phyllobacteriaceae</taxon>
        <taxon>Mesorhizobium</taxon>
    </lineage>
</organism>
<reference evidence="2" key="1">
    <citation type="submission" date="2014-08" db="EMBL/GenBank/DDBJ databases">
        <authorList>
            <person name="Edwards T."/>
        </authorList>
    </citation>
    <scope>NUCLEOTIDE SEQUENCE [LARGE SCALE GENOMIC DNA]</scope>
</reference>
<evidence type="ECO:0000313" key="2">
    <source>
        <dbReference type="Proteomes" id="UP000182888"/>
    </source>
</evidence>
<proteinExistence type="predicted"/>
<dbReference type="EMBL" id="CCND01000011">
    <property type="protein sequence ID" value="CDX54541.1"/>
    <property type="molecule type" value="Genomic_DNA"/>
</dbReference>
<dbReference type="Proteomes" id="UP000182888">
    <property type="component" value="Unassembled WGS sequence"/>
</dbReference>
<dbReference type="AlphaFoldDB" id="A0A0K2VUW0"/>